<name>A0AAE1J048_9FABA</name>
<keyword evidence="4" id="KW-0802">TPR repeat</keyword>
<dbReference type="PANTHER" id="PTHR16263">
    <property type="entry name" value="TETRATRICOPEPTIDE REPEAT PROTEIN 38"/>
    <property type="match status" value="1"/>
</dbReference>
<organism evidence="5 6">
    <name type="scientific">Acacia crassicarpa</name>
    <name type="common">northern wattle</name>
    <dbReference type="NCBI Taxonomy" id="499986"/>
    <lineage>
        <taxon>Eukaryota</taxon>
        <taxon>Viridiplantae</taxon>
        <taxon>Streptophyta</taxon>
        <taxon>Embryophyta</taxon>
        <taxon>Tracheophyta</taxon>
        <taxon>Spermatophyta</taxon>
        <taxon>Magnoliopsida</taxon>
        <taxon>eudicotyledons</taxon>
        <taxon>Gunneridae</taxon>
        <taxon>Pentapetalae</taxon>
        <taxon>rosids</taxon>
        <taxon>fabids</taxon>
        <taxon>Fabales</taxon>
        <taxon>Fabaceae</taxon>
        <taxon>Caesalpinioideae</taxon>
        <taxon>mimosoid clade</taxon>
        <taxon>Acacieae</taxon>
        <taxon>Acacia</taxon>
    </lineage>
</organism>
<dbReference type="EMBL" id="JAWXYG010000010">
    <property type="protein sequence ID" value="KAK4261210.1"/>
    <property type="molecule type" value="Genomic_DNA"/>
</dbReference>
<comment type="similarity">
    <text evidence="1">Belongs to the TTC38 family.</text>
</comment>
<dbReference type="InterPro" id="IPR033891">
    <property type="entry name" value="TTC38"/>
</dbReference>
<reference evidence="5" key="1">
    <citation type="submission" date="2023-10" db="EMBL/GenBank/DDBJ databases">
        <title>Chromosome-level genome of the transformable northern wattle, Acacia crassicarpa.</title>
        <authorList>
            <person name="Massaro I."/>
            <person name="Sinha N.R."/>
            <person name="Poethig S."/>
            <person name="Leichty A.R."/>
        </authorList>
    </citation>
    <scope>NUCLEOTIDE SEQUENCE</scope>
    <source>
        <strain evidence="5">Acra3RX</strain>
        <tissue evidence="5">Leaf</tissue>
    </source>
</reference>
<evidence type="ECO:0000256" key="2">
    <source>
        <dbReference type="ARBA" id="ARBA00019992"/>
    </source>
</evidence>
<evidence type="ECO:0000313" key="5">
    <source>
        <dbReference type="EMBL" id="KAK4261210.1"/>
    </source>
</evidence>
<evidence type="ECO:0000313" key="6">
    <source>
        <dbReference type="Proteomes" id="UP001293593"/>
    </source>
</evidence>
<dbReference type="CDD" id="cd05804">
    <property type="entry name" value="StaR_like"/>
    <property type="match status" value="1"/>
</dbReference>
<dbReference type="Proteomes" id="UP001293593">
    <property type="component" value="Unassembled WGS sequence"/>
</dbReference>
<dbReference type="PANTHER" id="PTHR16263:SF4">
    <property type="entry name" value="TETRATRICOPEPTIDE REPEAT PROTEIN 38"/>
    <property type="match status" value="1"/>
</dbReference>
<accession>A0AAE1J048</accession>
<comment type="caution">
    <text evidence="5">The sequence shown here is derived from an EMBL/GenBank/DDBJ whole genome shotgun (WGS) entry which is preliminary data.</text>
</comment>
<keyword evidence="6" id="KW-1185">Reference proteome</keyword>
<dbReference type="InterPro" id="IPR011990">
    <property type="entry name" value="TPR-like_helical_dom_sf"/>
</dbReference>
<evidence type="ECO:0000256" key="3">
    <source>
        <dbReference type="ARBA" id="ARBA00022737"/>
    </source>
</evidence>
<sequence>MGEGNVKLDKWGYEVRTSSQACISSINAFYDQVLGYGKDRSVILEAAAHDNGCVLANILAAHFLSSSDSWRAPFLQAAKSNLEQATRYEKLVFDAVSYLVSKDRDDDVAIELHLKLLKEFPRDLASLKRAQILCFYTGQVDLSLSLVRQVLPENEGDNYIYGLLSFALLEVGQMRDAQKAAKKGLEINKEDVWAQHALCHVFQYECKFKEAVQFMEGCASSWSSCLTFMLTHNWWHVALCYLEGDAPTQRVLELYDHHIWKELERADAAAEVYLNAVGLLLRLHVRGELDIFGDRLKILAGCLSDQANWYIEWLLDVMTVWVLAKTGNSRAGDLLNGLKYRISRMSKTKQQSMQRAMQLAEALYAYGRGDDRQGLELLGSDFDACNYKIIGASDEQLDVFNEVWYVMLLNAGETMKAIEVIEKQIKKREGVPFMWRLLERAYRLANRPEAGKASEKARALERAYF</sequence>
<protein>
    <recommendedName>
        <fullName evidence="2">Tetratricopeptide repeat protein 38</fullName>
    </recommendedName>
</protein>
<dbReference type="AlphaFoldDB" id="A0AAE1J048"/>
<proteinExistence type="inferred from homology"/>
<gene>
    <name evidence="5" type="ORF">QN277_004240</name>
</gene>
<dbReference type="SUPFAM" id="SSF48452">
    <property type="entry name" value="TPR-like"/>
    <property type="match status" value="1"/>
</dbReference>
<evidence type="ECO:0000256" key="4">
    <source>
        <dbReference type="ARBA" id="ARBA00022803"/>
    </source>
</evidence>
<keyword evidence="3" id="KW-0677">Repeat</keyword>
<dbReference type="Gene3D" id="1.25.40.10">
    <property type="entry name" value="Tetratricopeptide repeat domain"/>
    <property type="match status" value="1"/>
</dbReference>
<evidence type="ECO:0000256" key="1">
    <source>
        <dbReference type="ARBA" id="ARBA00005857"/>
    </source>
</evidence>